<feature type="transmembrane region" description="Helical" evidence="1">
    <location>
        <begin position="6"/>
        <end position="30"/>
    </location>
</feature>
<organism evidence="2 3">
    <name type="scientific">Richelia intracellularis HH01</name>
    <dbReference type="NCBI Taxonomy" id="1165094"/>
    <lineage>
        <taxon>Bacteria</taxon>
        <taxon>Bacillati</taxon>
        <taxon>Cyanobacteriota</taxon>
        <taxon>Cyanophyceae</taxon>
        <taxon>Nostocales</taxon>
        <taxon>Nostocaceae</taxon>
        <taxon>Richelia</taxon>
    </lineage>
</organism>
<protein>
    <submittedName>
        <fullName evidence="2">Uncharacterized protein</fullName>
    </submittedName>
</protein>
<reference evidence="3" key="2">
    <citation type="submission" date="2016-01" db="EMBL/GenBank/DDBJ databases">
        <title>Diatom-associated endosymboitic cyanobacterium lacks core nitrogen metabolism enzymes.</title>
        <authorList>
            <person name="Hilton J.A."/>
            <person name="Foster R.A."/>
            <person name="Tripp H.J."/>
            <person name="Carter B.J."/>
            <person name="Zehr J.P."/>
            <person name="Villareal T.A."/>
        </authorList>
    </citation>
    <scope>NUCLEOTIDE SEQUENCE [LARGE SCALE GENOMIC DNA]</scope>
    <source>
        <strain evidence="3">HH01</strain>
    </source>
</reference>
<reference evidence="2 3" key="1">
    <citation type="submission" date="2012-05" db="EMBL/GenBank/DDBJ databases">
        <authorList>
            <person name="Hilton J."/>
        </authorList>
    </citation>
    <scope>NUCLEOTIDE SEQUENCE [LARGE SCALE GENOMIC DNA]</scope>
    <source>
        <strain evidence="2 3">HH01</strain>
    </source>
</reference>
<evidence type="ECO:0000313" key="2">
    <source>
        <dbReference type="EMBL" id="CCH66237.1"/>
    </source>
</evidence>
<keyword evidence="1" id="KW-0472">Membrane</keyword>
<keyword evidence="3" id="KW-1185">Reference proteome</keyword>
<keyword evidence="1" id="KW-1133">Transmembrane helix</keyword>
<dbReference type="EMBL" id="CAIY01000005">
    <property type="protein sequence ID" value="CCH66237.1"/>
    <property type="molecule type" value="Genomic_DNA"/>
</dbReference>
<evidence type="ECO:0000256" key="1">
    <source>
        <dbReference type="SAM" id="Phobius"/>
    </source>
</evidence>
<dbReference type="Proteomes" id="UP000053051">
    <property type="component" value="Unassembled WGS sequence"/>
</dbReference>
<comment type="caution">
    <text evidence="2">The sequence shown here is derived from an EMBL/GenBank/DDBJ whole genome shotgun (WGS) entry which is preliminary data.</text>
</comment>
<sequence>MLSGGLRLIISVQMFAVVIIKFLYFCYYVMPISEQNNLEYINDVIWLKVKLKVNNNG</sequence>
<gene>
    <name evidence="2" type="ORF">RINTHH_820</name>
</gene>
<evidence type="ECO:0000313" key="3">
    <source>
        <dbReference type="Proteomes" id="UP000053051"/>
    </source>
</evidence>
<accession>M1WXB7</accession>
<dbReference type="AlphaFoldDB" id="M1WXB7"/>
<keyword evidence="1" id="KW-0812">Transmembrane</keyword>
<proteinExistence type="predicted"/>
<name>M1WXB7_9NOST</name>